<reference evidence="2 3" key="1">
    <citation type="submission" date="2015-09" db="EMBL/GenBank/DDBJ databases">
        <title>Genome sequencing project for genomic taxonomy and phylogenomics of Bacillus-like bacteria.</title>
        <authorList>
            <person name="Liu B."/>
            <person name="Wang J."/>
            <person name="Zhu Y."/>
            <person name="Liu G."/>
            <person name="Chen Q."/>
            <person name="Chen Z."/>
            <person name="Lan J."/>
            <person name="Che J."/>
            <person name="Ge C."/>
            <person name="Shi H."/>
            <person name="Pan Z."/>
            <person name="Liu X."/>
        </authorList>
    </citation>
    <scope>NUCLEOTIDE SEQUENCE [LARGE SCALE GENOMIC DNA]</scope>
    <source>
        <strain evidence="2 3">FJAT-18043</strain>
    </source>
</reference>
<keyword evidence="3" id="KW-1185">Reference proteome</keyword>
<evidence type="ECO:0000313" key="2">
    <source>
        <dbReference type="EMBL" id="KQL18860.1"/>
    </source>
</evidence>
<comment type="caution">
    <text evidence="2">The sequence shown here is derived from an EMBL/GenBank/DDBJ whole genome shotgun (WGS) entry which is preliminary data.</text>
</comment>
<accession>A0A0Q3SH93</accession>
<name>A0A0Q3SH93_9BACI</name>
<dbReference type="EMBL" id="LJIX01000006">
    <property type="protein sequence ID" value="KQL18860.1"/>
    <property type="molecule type" value="Genomic_DNA"/>
</dbReference>
<evidence type="ECO:0000313" key="3">
    <source>
        <dbReference type="Proteomes" id="UP000050996"/>
    </source>
</evidence>
<dbReference type="STRING" id="1637975.AN957_09945"/>
<feature type="region of interest" description="Disordered" evidence="1">
    <location>
        <begin position="425"/>
        <end position="444"/>
    </location>
</feature>
<protein>
    <submittedName>
        <fullName evidence="2">Uncharacterized protein</fullName>
    </submittedName>
</protein>
<dbReference type="RefSeq" id="WP_056683881.1">
    <property type="nucleotide sequence ID" value="NZ_LJIX01000006.1"/>
</dbReference>
<evidence type="ECO:0000256" key="1">
    <source>
        <dbReference type="SAM" id="MobiDB-lite"/>
    </source>
</evidence>
<sequence>MAFNLRATLSLDGSQFINTMNRVNRVLTSPLRAIGSLTTSLHGLVGAFTAAAGAKKIFEETIGQAAKYEQSTITISAMLNDKKLGQDYMKLVDKFAIDSPIMDSQSMLANSKSFLTQSKDMKQLEKMWSLAERMAAIDPYQGVEGAVFSLRELFSGDAFSIVRRFEMPKKVMNEIKKMELPDQLEALDKYFNKIGMTQKLIDEMGGTTLGIWAQIKEKTNVILRTMGQPALMKIKSFLDGLKNNMATVSEVMANRNFFTPEEFKANLERAMTIENFKETGTKILESVMTGFINAAKGIGNWIQALTNNPEFQKLESLSAKVIFVFEDIWGRFETWLANGGQEKINRITKELLEVMAVGLIASQEIIVKAATTIGEAVGSAMASSASDTFAKWQNQKMNESKLFKIPMLAPFKWANNMGMKMREDAKKGDSKKASPRIIPPKKNGGLSRVPYNGATYSLHKDEMVLSRGEAAAYRKGNHGGVVISGNTFHVRQDSDIQKVAQELAKLIEMEGAQMP</sequence>
<dbReference type="AlphaFoldDB" id="A0A0Q3SH93"/>
<gene>
    <name evidence="2" type="ORF">AN957_09945</name>
</gene>
<dbReference type="PATRIC" id="fig|1637975.4.peg.1773"/>
<dbReference type="Proteomes" id="UP000050996">
    <property type="component" value="Unassembled WGS sequence"/>
</dbReference>
<proteinExistence type="predicted"/>
<organism evidence="2 3">
    <name type="scientific">Cytobacillus solani</name>
    <dbReference type="NCBI Taxonomy" id="1637975"/>
    <lineage>
        <taxon>Bacteria</taxon>
        <taxon>Bacillati</taxon>
        <taxon>Bacillota</taxon>
        <taxon>Bacilli</taxon>
        <taxon>Bacillales</taxon>
        <taxon>Bacillaceae</taxon>
        <taxon>Cytobacillus</taxon>
    </lineage>
</organism>